<evidence type="ECO:0000313" key="1">
    <source>
        <dbReference type="EMBL" id="KAF5365389.1"/>
    </source>
</evidence>
<dbReference type="Proteomes" id="UP000518752">
    <property type="component" value="Unassembled WGS sequence"/>
</dbReference>
<dbReference type="EMBL" id="JAACJN010000170">
    <property type="protein sequence ID" value="KAF5365389.1"/>
    <property type="molecule type" value="Genomic_DNA"/>
</dbReference>
<protein>
    <submittedName>
        <fullName evidence="1">Uncharacterized protein</fullName>
    </submittedName>
</protein>
<proteinExistence type="predicted"/>
<comment type="caution">
    <text evidence="1">The sequence shown here is derived from an EMBL/GenBank/DDBJ whole genome shotgun (WGS) entry which is preliminary data.</text>
</comment>
<keyword evidence="2" id="KW-1185">Reference proteome</keyword>
<organism evidence="1 2">
    <name type="scientific">Collybiopsis confluens</name>
    <dbReference type="NCBI Taxonomy" id="2823264"/>
    <lineage>
        <taxon>Eukaryota</taxon>
        <taxon>Fungi</taxon>
        <taxon>Dikarya</taxon>
        <taxon>Basidiomycota</taxon>
        <taxon>Agaricomycotina</taxon>
        <taxon>Agaricomycetes</taxon>
        <taxon>Agaricomycetidae</taxon>
        <taxon>Agaricales</taxon>
        <taxon>Marasmiineae</taxon>
        <taxon>Omphalotaceae</taxon>
        <taxon>Collybiopsis</taxon>
    </lineage>
</organism>
<gene>
    <name evidence="1" type="ORF">D9757_011659</name>
</gene>
<accession>A0A8H5GHV9</accession>
<sequence length="190" mass="19759">MGFSAVALPVKSVIPPCPYLGSEGGCLYALPVNVVIPSPCSIHILGTKPAVHANPPSAPLQQPSLWLNTWQGPRWKGLICLSLTRPESSIRTPATALLVNAVITSPCSTHILGMKLAVHAIPPSAPPQPPPVNVVIHSSAAAPPSKCCHPLSIFHPDLGNKADCPYGSSVSSSSAALLPTDGHPAYYLLH</sequence>
<name>A0A8H5GHV9_9AGAR</name>
<reference evidence="1 2" key="1">
    <citation type="journal article" date="2020" name="ISME J.">
        <title>Uncovering the hidden diversity of litter-decomposition mechanisms in mushroom-forming fungi.</title>
        <authorList>
            <person name="Floudas D."/>
            <person name="Bentzer J."/>
            <person name="Ahren D."/>
            <person name="Johansson T."/>
            <person name="Persson P."/>
            <person name="Tunlid A."/>
        </authorList>
    </citation>
    <scope>NUCLEOTIDE SEQUENCE [LARGE SCALE GENOMIC DNA]</scope>
    <source>
        <strain evidence="1 2">CBS 406.79</strain>
    </source>
</reference>
<dbReference type="AlphaFoldDB" id="A0A8H5GHV9"/>
<evidence type="ECO:0000313" key="2">
    <source>
        <dbReference type="Proteomes" id="UP000518752"/>
    </source>
</evidence>